<dbReference type="GO" id="GO:0009507">
    <property type="term" value="C:chloroplast"/>
    <property type="evidence" value="ECO:0007669"/>
    <property type="project" value="UniProtKB-SubCell"/>
</dbReference>
<name>A0A2I4HAN7_JUGRE</name>
<dbReference type="GO" id="GO:0006633">
    <property type="term" value="P:fatty acid biosynthetic process"/>
    <property type="evidence" value="ECO:0007669"/>
    <property type="project" value="UniProtKB-KW"/>
</dbReference>
<comment type="subcellular location">
    <subcellularLocation>
        <location evidence="1 6">Plastid</location>
        <location evidence="1 6">Chloroplast</location>
    </subcellularLocation>
</comment>
<evidence type="ECO:0000259" key="7">
    <source>
        <dbReference type="Pfam" id="PF01643"/>
    </source>
</evidence>
<reference evidence="9" key="1">
    <citation type="submission" date="2025-08" db="UniProtKB">
        <authorList>
            <consortium name="RefSeq"/>
        </authorList>
    </citation>
    <scope>IDENTIFICATION</scope>
    <source>
        <tissue evidence="9">Leaves</tissue>
    </source>
</reference>
<dbReference type="GeneID" id="109015154"/>
<evidence type="ECO:0000256" key="6">
    <source>
        <dbReference type="RuleBase" id="RU363096"/>
    </source>
</evidence>
<dbReference type="Gene3D" id="3.10.129.10">
    <property type="entry name" value="Hotdog Thioesterase"/>
    <property type="match status" value="1"/>
</dbReference>
<dbReference type="InParanoid" id="A0A2I4HAN7"/>
<keyword evidence="6" id="KW-0276">Fatty acid metabolism</keyword>
<dbReference type="OrthoDB" id="1740142at2759"/>
<feature type="domain" description="Acyl-ACP thioesterase N-terminal hotdog" evidence="7">
    <location>
        <begin position="35"/>
        <end position="85"/>
    </location>
</feature>
<dbReference type="Proteomes" id="UP000235220">
    <property type="component" value="Chromosome 16"/>
</dbReference>
<proteinExistence type="inferred from homology"/>
<dbReference type="SUPFAM" id="SSF54637">
    <property type="entry name" value="Thioesterase/thiol ester dehydrase-isomerase"/>
    <property type="match status" value="1"/>
</dbReference>
<organism evidence="8 9">
    <name type="scientific">Juglans regia</name>
    <name type="common">English walnut</name>
    <dbReference type="NCBI Taxonomy" id="51240"/>
    <lineage>
        <taxon>Eukaryota</taxon>
        <taxon>Viridiplantae</taxon>
        <taxon>Streptophyta</taxon>
        <taxon>Embryophyta</taxon>
        <taxon>Tracheophyta</taxon>
        <taxon>Spermatophyta</taxon>
        <taxon>Magnoliopsida</taxon>
        <taxon>eudicotyledons</taxon>
        <taxon>Gunneridae</taxon>
        <taxon>Pentapetalae</taxon>
        <taxon>rosids</taxon>
        <taxon>fabids</taxon>
        <taxon>Fagales</taxon>
        <taxon>Juglandaceae</taxon>
        <taxon>Juglans</taxon>
    </lineage>
</organism>
<dbReference type="GO" id="GO:0016297">
    <property type="term" value="F:fatty acyl-[ACP] hydrolase activity"/>
    <property type="evidence" value="ECO:0007669"/>
    <property type="project" value="InterPro"/>
</dbReference>
<evidence type="ECO:0000256" key="5">
    <source>
        <dbReference type="ARBA" id="ARBA00022946"/>
    </source>
</evidence>
<dbReference type="InterPro" id="IPR029069">
    <property type="entry name" value="HotDog_dom_sf"/>
</dbReference>
<dbReference type="KEGG" id="jre:109015154"/>
<dbReference type="EC" id="3.1.2.-" evidence="6"/>
<comment type="similarity">
    <text evidence="2 6">Belongs to the acyl-ACP thioesterase family.</text>
</comment>
<keyword evidence="6" id="KW-0443">Lipid metabolism</keyword>
<evidence type="ECO:0000313" key="9">
    <source>
        <dbReference type="RefSeq" id="XP_018853187.2"/>
    </source>
</evidence>
<keyword evidence="6" id="KW-0444">Lipid biosynthesis</keyword>
<evidence type="ECO:0000313" key="8">
    <source>
        <dbReference type="Proteomes" id="UP000235220"/>
    </source>
</evidence>
<dbReference type="PANTHER" id="PTHR31727:SF2">
    <property type="entry name" value="PALMITOYL-ACYL CARRIER PROTEIN THIOESTERASE, CHLOROPLASTIC"/>
    <property type="match status" value="1"/>
</dbReference>
<comment type="function">
    <text evidence="6">Plays an essential role in chain termination during de novo fatty acid synthesis.</text>
</comment>
<dbReference type="AlphaFoldDB" id="A0A2I4HAN7"/>
<keyword evidence="6" id="KW-0378">Hydrolase</keyword>
<evidence type="ECO:0000256" key="1">
    <source>
        <dbReference type="ARBA" id="ARBA00004229"/>
    </source>
</evidence>
<protein>
    <recommendedName>
        <fullName evidence="6">Acyl-[acyl-carrier-protein] hydrolase</fullName>
        <ecNumber evidence="6">3.1.2.-</ecNumber>
    </recommendedName>
</protein>
<keyword evidence="3 6" id="KW-0150">Chloroplast</keyword>
<evidence type="ECO:0000256" key="2">
    <source>
        <dbReference type="ARBA" id="ARBA00006500"/>
    </source>
</evidence>
<evidence type="ECO:0000256" key="3">
    <source>
        <dbReference type="ARBA" id="ARBA00022528"/>
    </source>
</evidence>
<dbReference type="RefSeq" id="XP_018853187.2">
    <property type="nucleotide sequence ID" value="XM_018997642.2"/>
</dbReference>
<dbReference type="Pfam" id="PF01643">
    <property type="entry name" value="Acyl-ACP_TE"/>
    <property type="match status" value="1"/>
</dbReference>
<gene>
    <name evidence="9" type="primary">LOC109015154</name>
</gene>
<dbReference type="InterPro" id="IPR045023">
    <property type="entry name" value="FATA/B"/>
</dbReference>
<keyword evidence="5" id="KW-0809">Transit peptide</keyword>
<evidence type="ECO:0000256" key="4">
    <source>
        <dbReference type="ARBA" id="ARBA00022640"/>
    </source>
</evidence>
<accession>A0A2I4HAN7</accession>
<sequence length="87" mass="9704">MTLQSVEGQDVEDLDTYSGLFDEVQTKILEIKEHLEDTDQETAIDHVKSAGLLGDGFGSTPEMCKKNLIWVVTRMQVVIDRYPTCGA</sequence>
<keyword evidence="4 6" id="KW-0934">Plastid</keyword>
<dbReference type="PANTHER" id="PTHR31727">
    <property type="entry name" value="OLEOYL-ACYL CARRIER PROTEIN THIOESTERASE 1, CHLOROPLASTIC"/>
    <property type="match status" value="1"/>
</dbReference>
<dbReference type="InterPro" id="IPR002864">
    <property type="entry name" value="Acyl-ACP_thioesterase_NHD"/>
</dbReference>
<keyword evidence="6" id="KW-0275">Fatty acid biosynthesis</keyword>
<keyword evidence="8" id="KW-1185">Reference proteome</keyword>